<comment type="subcellular location">
    <subcellularLocation>
        <location evidence="1">Plastid</location>
        <location evidence="1">Chloroplast</location>
    </subcellularLocation>
</comment>
<reference evidence="3 5" key="1">
    <citation type="journal article" date="2012" name="Nature">
        <title>Algal genomes reveal evolutionary mosaicism and the fate of nucleomorphs.</title>
        <authorList>
            <consortium name="DOE Joint Genome Institute"/>
            <person name="Curtis B.A."/>
            <person name="Tanifuji G."/>
            <person name="Burki F."/>
            <person name="Gruber A."/>
            <person name="Irimia M."/>
            <person name="Maruyama S."/>
            <person name="Arias M.C."/>
            <person name="Ball S.G."/>
            <person name="Gile G.H."/>
            <person name="Hirakawa Y."/>
            <person name="Hopkins J.F."/>
            <person name="Kuo A."/>
            <person name="Rensing S.A."/>
            <person name="Schmutz J."/>
            <person name="Symeonidi A."/>
            <person name="Elias M."/>
            <person name="Eveleigh R.J."/>
            <person name="Herman E.K."/>
            <person name="Klute M.J."/>
            <person name="Nakayama T."/>
            <person name="Obornik M."/>
            <person name="Reyes-Prieto A."/>
            <person name="Armbrust E.V."/>
            <person name="Aves S.J."/>
            <person name="Beiko R.G."/>
            <person name="Coutinho P."/>
            <person name="Dacks J.B."/>
            <person name="Durnford D.G."/>
            <person name="Fast N.M."/>
            <person name="Green B.R."/>
            <person name="Grisdale C.J."/>
            <person name="Hempel F."/>
            <person name="Henrissat B."/>
            <person name="Hoppner M.P."/>
            <person name="Ishida K."/>
            <person name="Kim E."/>
            <person name="Koreny L."/>
            <person name="Kroth P.G."/>
            <person name="Liu Y."/>
            <person name="Malik S.B."/>
            <person name="Maier U.G."/>
            <person name="McRose D."/>
            <person name="Mock T."/>
            <person name="Neilson J.A."/>
            <person name="Onodera N.T."/>
            <person name="Poole A.M."/>
            <person name="Pritham E.J."/>
            <person name="Richards T.A."/>
            <person name="Rocap G."/>
            <person name="Roy S.W."/>
            <person name="Sarai C."/>
            <person name="Schaack S."/>
            <person name="Shirato S."/>
            <person name="Slamovits C.H."/>
            <person name="Spencer D.F."/>
            <person name="Suzuki S."/>
            <person name="Worden A.Z."/>
            <person name="Zauner S."/>
            <person name="Barry K."/>
            <person name="Bell C."/>
            <person name="Bharti A.K."/>
            <person name="Crow J.A."/>
            <person name="Grimwood J."/>
            <person name="Kramer R."/>
            <person name="Lindquist E."/>
            <person name="Lucas S."/>
            <person name="Salamov A."/>
            <person name="McFadden G.I."/>
            <person name="Lane C.E."/>
            <person name="Keeling P.J."/>
            <person name="Gray M.W."/>
            <person name="Grigoriev I.V."/>
            <person name="Archibald J.M."/>
        </authorList>
    </citation>
    <scope>NUCLEOTIDE SEQUENCE</scope>
    <source>
        <strain evidence="3 5">CCMP2712</strain>
    </source>
</reference>
<feature type="domain" description="CobW C-terminal" evidence="2">
    <location>
        <begin position="269"/>
        <end position="383"/>
    </location>
</feature>
<evidence type="ECO:0000259" key="2">
    <source>
        <dbReference type="SMART" id="SM00833"/>
    </source>
</evidence>
<dbReference type="InterPro" id="IPR051927">
    <property type="entry name" value="Zn_Chap_cDPG_Synth"/>
</dbReference>
<dbReference type="CDD" id="cd03112">
    <property type="entry name" value="CobW-like"/>
    <property type="match status" value="1"/>
</dbReference>
<organism evidence="3">
    <name type="scientific">Guillardia theta (strain CCMP2712)</name>
    <name type="common">Cryptophyte</name>
    <dbReference type="NCBI Taxonomy" id="905079"/>
    <lineage>
        <taxon>Eukaryota</taxon>
        <taxon>Cryptophyceae</taxon>
        <taxon>Pyrenomonadales</taxon>
        <taxon>Geminigeraceae</taxon>
        <taxon>Guillardia</taxon>
    </lineage>
</organism>
<dbReference type="OMA" id="YWSHAGS"/>
<dbReference type="RefSeq" id="XP_005833317.1">
    <property type="nucleotide sequence ID" value="XM_005833260.1"/>
</dbReference>
<evidence type="ECO:0000313" key="4">
    <source>
        <dbReference type="EnsemblProtists" id="EKX46337"/>
    </source>
</evidence>
<dbReference type="Pfam" id="PF07683">
    <property type="entry name" value="CobW_C"/>
    <property type="match status" value="1"/>
</dbReference>
<dbReference type="SUPFAM" id="SSF52540">
    <property type="entry name" value="P-loop containing nucleoside triphosphate hydrolases"/>
    <property type="match status" value="1"/>
</dbReference>
<dbReference type="GO" id="GO:0009507">
    <property type="term" value="C:chloroplast"/>
    <property type="evidence" value="ECO:0007669"/>
    <property type="project" value="UniProtKB-SubCell"/>
</dbReference>
<name>L1JDH9_GUITC</name>
<dbReference type="Pfam" id="PF02492">
    <property type="entry name" value="cobW"/>
    <property type="match status" value="1"/>
</dbReference>
<gene>
    <name evidence="3" type="ORF">GUITHDRAFT_70755</name>
</gene>
<dbReference type="PANTHER" id="PTHR43603:SF1">
    <property type="entry name" value="ZINC-REGULATED GTPASE METALLOPROTEIN ACTIVATOR 1"/>
    <property type="match status" value="1"/>
</dbReference>
<dbReference type="EMBL" id="JH992995">
    <property type="protein sequence ID" value="EKX46337.1"/>
    <property type="molecule type" value="Genomic_DNA"/>
</dbReference>
<dbReference type="GeneID" id="17302939"/>
<dbReference type="InterPro" id="IPR027417">
    <property type="entry name" value="P-loop_NTPase"/>
</dbReference>
<dbReference type="Proteomes" id="UP000011087">
    <property type="component" value="Unassembled WGS sequence"/>
</dbReference>
<dbReference type="SMART" id="SM00833">
    <property type="entry name" value="CobW_C"/>
    <property type="match status" value="1"/>
</dbReference>
<dbReference type="STRING" id="905079.L1JDH9"/>
<evidence type="ECO:0000256" key="1">
    <source>
        <dbReference type="ARBA" id="ARBA00004229"/>
    </source>
</evidence>
<evidence type="ECO:0000313" key="5">
    <source>
        <dbReference type="Proteomes" id="UP000011087"/>
    </source>
</evidence>
<reference evidence="5" key="2">
    <citation type="submission" date="2012-11" db="EMBL/GenBank/DDBJ databases">
        <authorList>
            <person name="Kuo A."/>
            <person name="Curtis B.A."/>
            <person name="Tanifuji G."/>
            <person name="Burki F."/>
            <person name="Gruber A."/>
            <person name="Irimia M."/>
            <person name="Maruyama S."/>
            <person name="Arias M.C."/>
            <person name="Ball S.G."/>
            <person name="Gile G.H."/>
            <person name="Hirakawa Y."/>
            <person name="Hopkins J.F."/>
            <person name="Rensing S.A."/>
            <person name="Schmutz J."/>
            <person name="Symeonidi A."/>
            <person name="Elias M."/>
            <person name="Eveleigh R.J."/>
            <person name="Herman E.K."/>
            <person name="Klute M.J."/>
            <person name="Nakayama T."/>
            <person name="Obornik M."/>
            <person name="Reyes-Prieto A."/>
            <person name="Armbrust E.V."/>
            <person name="Aves S.J."/>
            <person name="Beiko R.G."/>
            <person name="Coutinho P."/>
            <person name="Dacks J.B."/>
            <person name="Durnford D.G."/>
            <person name="Fast N.M."/>
            <person name="Green B.R."/>
            <person name="Grisdale C."/>
            <person name="Hempe F."/>
            <person name="Henrissat B."/>
            <person name="Hoppner M.P."/>
            <person name="Ishida K.-I."/>
            <person name="Kim E."/>
            <person name="Koreny L."/>
            <person name="Kroth P.G."/>
            <person name="Liu Y."/>
            <person name="Malik S.-B."/>
            <person name="Maier U.G."/>
            <person name="McRose D."/>
            <person name="Mock T."/>
            <person name="Neilson J.A."/>
            <person name="Onodera N.T."/>
            <person name="Poole A.M."/>
            <person name="Pritham E.J."/>
            <person name="Richards T.A."/>
            <person name="Rocap G."/>
            <person name="Roy S.W."/>
            <person name="Sarai C."/>
            <person name="Schaack S."/>
            <person name="Shirato S."/>
            <person name="Slamovits C.H."/>
            <person name="Spencer D.F."/>
            <person name="Suzuki S."/>
            <person name="Worden A.Z."/>
            <person name="Zauner S."/>
            <person name="Barry K."/>
            <person name="Bell C."/>
            <person name="Bharti A.K."/>
            <person name="Crow J.A."/>
            <person name="Grimwood J."/>
            <person name="Kramer R."/>
            <person name="Lindquist E."/>
            <person name="Lucas S."/>
            <person name="Salamov A."/>
            <person name="McFadden G.I."/>
            <person name="Lane C.E."/>
            <person name="Keeling P.J."/>
            <person name="Gray M.W."/>
            <person name="Grigoriev I.V."/>
            <person name="Archibald J.M."/>
        </authorList>
    </citation>
    <scope>NUCLEOTIDE SEQUENCE</scope>
    <source>
        <strain evidence="5">CCMP2712</strain>
    </source>
</reference>
<feature type="non-terminal residue" evidence="3">
    <location>
        <position position="1"/>
    </location>
</feature>
<dbReference type="OrthoDB" id="272672at2759"/>
<dbReference type="InterPro" id="IPR011629">
    <property type="entry name" value="CobW-like_C"/>
</dbReference>
<dbReference type="eggNOG" id="KOG2743">
    <property type="taxonomic scope" value="Eukaryota"/>
</dbReference>
<dbReference type="Gene3D" id="3.40.50.300">
    <property type="entry name" value="P-loop containing nucleotide triphosphate hydrolases"/>
    <property type="match status" value="1"/>
</dbReference>
<dbReference type="PaxDb" id="55529-EKX46337"/>
<proteinExistence type="predicted"/>
<sequence length="397" mass="44452">VPITLLSGFLGAGKTTLLRQALENKEGLKVAVVVNDVAKVNIDSKLVRERTVGKGDDDLADCVELQNGCACCNASDELLEGMSQLLRLAKRRGIKYDRIIIELSGVAEPKNIRREFVEAAEAGNESMKLVELQTMITVVDSPSFTELYQSGDSINRRPDLCAEEGEEVVESDRKVVELLVEQVECADFIVLNKKDKMNPENMEYLTGVVGTINPSAQIVPCEWGKVSLDTVFGPPKGTSWVSKADDEDDLRRLIFPLSGVSHQLIQFGITSFVYSRRRPFHPQRLMKVKLYSCDKIIRSKGFVWVANQHRSAQYWSHAGHYFELRALGLWWAATALDKWPDGGDNSSKEVQKIVEDFSREEPSQRWGDRRQEIVFIGIGMQCVTSVEDEHLCDGAAQ</sequence>
<dbReference type="KEGG" id="gtt:GUITHDRAFT_70755"/>
<dbReference type="AlphaFoldDB" id="L1JDH9"/>
<reference evidence="4" key="3">
    <citation type="submission" date="2016-03" db="UniProtKB">
        <authorList>
            <consortium name="EnsemblProtists"/>
        </authorList>
    </citation>
    <scope>IDENTIFICATION</scope>
</reference>
<keyword evidence="5" id="KW-1185">Reference proteome</keyword>
<dbReference type="InterPro" id="IPR003495">
    <property type="entry name" value="CobW/HypB/UreG_nucleotide-bd"/>
</dbReference>
<dbReference type="PANTHER" id="PTHR43603">
    <property type="entry name" value="COBW DOMAIN-CONTAINING PROTEIN DDB_G0274527"/>
    <property type="match status" value="1"/>
</dbReference>
<accession>L1JDH9</accession>
<dbReference type="EnsemblProtists" id="EKX46337">
    <property type="protein sequence ID" value="EKX46337"/>
    <property type="gene ID" value="GUITHDRAFT_70755"/>
</dbReference>
<protein>
    <recommendedName>
        <fullName evidence="2">CobW C-terminal domain-containing protein</fullName>
    </recommendedName>
</protein>
<dbReference type="HOGENOM" id="CLU_017452_2_0_1"/>
<evidence type="ECO:0000313" key="3">
    <source>
        <dbReference type="EMBL" id="EKX46337.1"/>
    </source>
</evidence>